<comment type="caution">
    <text evidence="1">The sequence shown here is derived from an EMBL/GenBank/DDBJ whole genome shotgun (WGS) entry which is preliminary data.</text>
</comment>
<evidence type="ECO:0000313" key="1">
    <source>
        <dbReference type="EMBL" id="KAF9522481.1"/>
    </source>
</evidence>
<reference evidence="1" key="1">
    <citation type="submission" date="2020-11" db="EMBL/GenBank/DDBJ databases">
        <authorList>
            <consortium name="DOE Joint Genome Institute"/>
            <person name="Ahrendt S."/>
            <person name="Riley R."/>
            <person name="Andreopoulos W."/>
            <person name="Labutti K."/>
            <person name="Pangilinan J."/>
            <person name="Ruiz-Duenas F.J."/>
            <person name="Barrasa J.M."/>
            <person name="Sanchez-Garcia M."/>
            <person name="Camarero S."/>
            <person name="Miyauchi S."/>
            <person name="Serrano A."/>
            <person name="Linde D."/>
            <person name="Babiker R."/>
            <person name="Drula E."/>
            <person name="Ayuso-Fernandez I."/>
            <person name="Pacheco R."/>
            <person name="Padilla G."/>
            <person name="Ferreira P."/>
            <person name="Barriuso J."/>
            <person name="Kellner H."/>
            <person name="Castanera R."/>
            <person name="Alfaro M."/>
            <person name="Ramirez L."/>
            <person name="Pisabarro A.G."/>
            <person name="Kuo A."/>
            <person name="Tritt A."/>
            <person name="Lipzen A."/>
            <person name="He G."/>
            <person name="Yan M."/>
            <person name="Ng V."/>
            <person name="Cullen D."/>
            <person name="Martin F."/>
            <person name="Rosso M.-N."/>
            <person name="Henrissat B."/>
            <person name="Hibbett D."/>
            <person name="Martinez A.T."/>
            <person name="Grigoriev I.V."/>
        </authorList>
    </citation>
    <scope>NUCLEOTIDE SEQUENCE</scope>
    <source>
        <strain evidence="1">CBS 506.95</strain>
    </source>
</reference>
<organism evidence="1 2">
    <name type="scientific">Crepidotus variabilis</name>
    <dbReference type="NCBI Taxonomy" id="179855"/>
    <lineage>
        <taxon>Eukaryota</taxon>
        <taxon>Fungi</taxon>
        <taxon>Dikarya</taxon>
        <taxon>Basidiomycota</taxon>
        <taxon>Agaricomycotina</taxon>
        <taxon>Agaricomycetes</taxon>
        <taxon>Agaricomycetidae</taxon>
        <taxon>Agaricales</taxon>
        <taxon>Agaricineae</taxon>
        <taxon>Crepidotaceae</taxon>
        <taxon>Crepidotus</taxon>
    </lineage>
</organism>
<dbReference type="AlphaFoldDB" id="A0A9P6JIM8"/>
<gene>
    <name evidence="1" type="ORF">CPB83DRAFT_899616</name>
</gene>
<dbReference type="Proteomes" id="UP000807306">
    <property type="component" value="Unassembled WGS sequence"/>
</dbReference>
<proteinExistence type="predicted"/>
<keyword evidence="2" id="KW-1185">Reference proteome</keyword>
<dbReference type="EMBL" id="MU157944">
    <property type="protein sequence ID" value="KAF9522481.1"/>
    <property type="molecule type" value="Genomic_DNA"/>
</dbReference>
<name>A0A9P6JIM8_9AGAR</name>
<sequence>METSLSSIENDTGGRFLTSSFFPLLHIMYFNVDHSSGRQWSRNVQDSGFPIELDMPERLFQSEIAPPSFNTANLPEISTQLVSVFSVPQASMRVTSACRYATAVFANASSIDLILSYTSSSPLYSSDTEFGSGRHFFNRRTKGQQHPSSVTGSPVRTIMLNLCGVLEALILD</sequence>
<protein>
    <submittedName>
        <fullName evidence="1">Uncharacterized protein</fullName>
    </submittedName>
</protein>
<accession>A0A9P6JIM8</accession>
<evidence type="ECO:0000313" key="2">
    <source>
        <dbReference type="Proteomes" id="UP000807306"/>
    </source>
</evidence>